<protein>
    <recommendedName>
        <fullName evidence="3">IBR domain-containing protein</fullName>
    </recommendedName>
</protein>
<dbReference type="AlphaFoldDB" id="L8WNU8"/>
<keyword evidence="2" id="KW-1185">Reference proteome</keyword>
<comment type="caution">
    <text evidence="1">The sequence shown here is derived from an EMBL/GenBank/DDBJ whole genome shotgun (WGS) entry which is preliminary data.</text>
</comment>
<reference evidence="1 2" key="1">
    <citation type="journal article" date="2013" name="Nat. Commun.">
        <title>The evolution and pathogenic mechanisms of the rice sheath blight pathogen.</title>
        <authorList>
            <person name="Zheng A."/>
            <person name="Lin R."/>
            <person name="Xu L."/>
            <person name="Qin P."/>
            <person name="Tang C."/>
            <person name="Ai P."/>
            <person name="Zhang D."/>
            <person name="Liu Y."/>
            <person name="Sun Z."/>
            <person name="Feng H."/>
            <person name="Wang Y."/>
            <person name="Chen Y."/>
            <person name="Liang X."/>
            <person name="Fu R."/>
            <person name="Li Q."/>
            <person name="Zhang J."/>
            <person name="Yu X."/>
            <person name="Xie Z."/>
            <person name="Ding L."/>
            <person name="Guan P."/>
            <person name="Tang J."/>
            <person name="Liang Y."/>
            <person name="Wang S."/>
            <person name="Deng Q."/>
            <person name="Li S."/>
            <person name="Zhu J."/>
            <person name="Wang L."/>
            <person name="Liu H."/>
            <person name="Li P."/>
        </authorList>
    </citation>
    <scope>NUCLEOTIDE SEQUENCE [LARGE SCALE GENOMIC DNA]</scope>
    <source>
        <strain evidence="2">AG-1 IA</strain>
    </source>
</reference>
<sequence>MSYFTSPNDRRDGIFHLLEGLSVSSYYHPSPAVATTRNVQMDRYHEPIGNIRKHSCVICLSDDSNGGLCIPTPRCTHLRSICAGCRTQYLYNMICVQGLTRVNCPQTGCHQNFTELDIERWGDSPSKSRRSALESLRSVQAASIPRNKRADERASAEYLRAYTKPCPSCAAPVHRREDAGSNCKSDRLWPGTVDSSLL</sequence>
<proteinExistence type="predicted"/>
<name>L8WNU8_THACA</name>
<dbReference type="SUPFAM" id="SSF57850">
    <property type="entry name" value="RING/U-box"/>
    <property type="match status" value="1"/>
</dbReference>
<dbReference type="EMBL" id="AFRT01001668">
    <property type="protein sequence ID" value="ELU39660.1"/>
    <property type="molecule type" value="Genomic_DNA"/>
</dbReference>
<evidence type="ECO:0000313" key="1">
    <source>
        <dbReference type="EMBL" id="ELU39660.1"/>
    </source>
</evidence>
<gene>
    <name evidence="1" type="ORF">AG1IA_06311</name>
</gene>
<evidence type="ECO:0008006" key="3">
    <source>
        <dbReference type="Google" id="ProtNLM"/>
    </source>
</evidence>
<dbReference type="InterPro" id="IPR013083">
    <property type="entry name" value="Znf_RING/FYVE/PHD"/>
</dbReference>
<dbReference type="Gene3D" id="3.30.40.10">
    <property type="entry name" value="Zinc/RING finger domain, C3HC4 (zinc finger)"/>
    <property type="match status" value="1"/>
</dbReference>
<dbReference type="HOGENOM" id="CLU_1175983_0_0_1"/>
<dbReference type="OrthoDB" id="1431934at2759"/>
<evidence type="ECO:0000313" key="2">
    <source>
        <dbReference type="Proteomes" id="UP000011668"/>
    </source>
</evidence>
<dbReference type="STRING" id="983506.L8WNU8"/>
<dbReference type="Proteomes" id="UP000011668">
    <property type="component" value="Unassembled WGS sequence"/>
</dbReference>
<accession>L8WNU8</accession>
<organism evidence="1 2">
    <name type="scientific">Thanatephorus cucumeris (strain AG1-IA)</name>
    <name type="common">Rice sheath blight fungus</name>
    <name type="synonym">Rhizoctonia solani</name>
    <dbReference type="NCBI Taxonomy" id="983506"/>
    <lineage>
        <taxon>Eukaryota</taxon>
        <taxon>Fungi</taxon>
        <taxon>Dikarya</taxon>
        <taxon>Basidiomycota</taxon>
        <taxon>Agaricomycotina</taxon>
        <taxon>Agaricomycetes</taxon>
        <taxon>Cantharellales</taxon>
        <taxon>Ceratobasidiaceae</taxon>
        <taxon>Rhizoctonia</taxon>
        <taxon>Rhizoctonia solani AG-1</taxon>
    </lineage>
</organism>